<dbReference type="Proteomes" id="UP001141552">
    <property type="component" value="Unassembled WGS sequence"/>
</dbReference>
<reference evidence="2" key="1">
    <citation type="submission" date="2022-02" db="EMBL/GenBank/DDBJ databases">
        <authorList>
            <person name="Henning P.M."/>
            <person name="McCubbin A.G."/>
            <person name="Shore J.S."/>
        </authorList>
    </citation>
    <scope>NUCLEOTIDE SEQUENCE</scope>
    <source>
        <strain evidence="2">F60SS</strain>
        <tissue evidence="2">Leaves</tissue>
    </source>
</reference>
<proteinExistence type="predicted"/>
<feature type="compositionally biased region" description="Polar residues" evidence="1">
    <location>
        <begin position="104"/>
        <end position="114"/>
    </location>
</feature>
<reference evidence="2" key="2">
    <citation type="journal article" date="2023" name="Plants (Basel)">
        <title>Annotation of the Turnera subulata (Passifloraceae) Draft Genome Reveals the S-Locus Evolved after the Divergence of Turneroideae from Passifloroideae in a Stepwise Manner.</title>
        <authorList>
            <person name="Henning P.M."/>
            <person name="Roalson E.H."/>
            <person name="Mir W."/>
            <person name="McCubbin A.G."/>
            <person name="Shore J.S."/>
        </authorList>
    </citation>
    <scope>NUCLEOTIDE SEQUENCE</scope>
    <source>
        <strain evidence="2">F60SS</strain>
    </source>
</reference>
<dbReference type="SUPFAM" id="SSF49503">
    <property type="entry name" value="Cupredoxins"/>
    <property type="match status" value="1"/>
</dbReference>
<evidence type="ECO:0000313" key="3">
    <source>
        <dbReference type="Proteomes" id="UP001141552"/>
    </source>
</evidence>
<evidence type="ECO:0000256" key="1">
    <source>
        <dbReference type="SAM" id="MobiDB-lite"/>
    </source>
</evidence>
<dbReference type="InterPro" id="IPR008972">
    <property type="entry name" value="Cupredoxin"/>
</dbReference>
<dbReference type="AlphaFoldDB" id="A0A9Q0FG39"/>
<sequence length="114" mass="12963">MDGWVAPKKDEQMYNEWKTNLFVYKKFSVLVVTEEEYKKFRSSHPFLFSNNGDTEFTLDRPGLGVSVHCERGQKMIIKVLEPERIGQSGNGTGDGSTEQKKNNSADQMPAIRST</sequence>
<dbReference type="OrthoDB" id="959565at2759"/>
<keyword evidence="3" id="KW-1185">Reference proteome</keyword>
<name>A0A9Q0FG39_9ROSI</name>
<dbReference type="Gene3D" id="2.60.40.420">
    <property type="entry name" value="Cupredoxins - blue copper proteins"/>
    <property type="match status" value="1"/>
</dbReference>
<organism evidence="2 3">
    <name type="scientific">Turnera subulata</name>
    <dbReference type="NCBI Taxonomy" id="218843"/>
    <lineage>
        <taxon>Eukaryota</taxon>
        <taxon>Viridiplantae</taxon>
        <taxon>Streptophyta</taxon>
        <taxon>Embryophyta</taxon>
        <taxon>Tracheophyta</taxon>
        <taxon>Spermatophyta</taxon>
        <taxon>Magnoliopsida</taxon>
        <taxon>eudicotyledons</taxon>
        <taxon>Gunneridae</taxon>
        <taxon>Pentapetalae</taxon>
        <taxon>rosids</taxon>
        <taxon>fabids</taxon>
        <taxon>Malpighiales</taxon>
        <taxon>Passifloraceae</taxon>
        <taxon>Turnera</taxon>
    </lineage>
</organism>
<feature type="region of interest" description="Disordered" evidence="1">
    <location>
        <begin position="81"/>
        <end position="114"/>
    </location>
</feature>
<accession>A0A9Q0FG39</accession>
<evidence type="ECO:0000313" key="2">
    <source>
        <dbReference type="EMBL" id="KAJ4830853.1"/>
    </source>
</evidence>
<feature type="non-terminal residue" evidence="2">
    <location>
        <position position="1"/>
    </location>
</feature>
<protein>
    <submittedName>
        <fullName evidence="2">Uncharacterized protein</fullName>
    </submittedName>
</protein>
<gene>
    <name evidence="2" type="ORF">Tsubulata_040370</name>
</gene>
<comment type="caution">
    <text evidence="2">The sequence shown here is derived from an EMBL/GenBank/DDBJ whole genome shotgun (WGS) entry which is preliminary data.</text>
</comment>
<dbReference type="EMBL" id="JAKUCV010005521">
    <property type="protein sequence ID" value="KAJ4830853.1"/>
    <property type="molecule type" value="Genomic_DNA"/>
</dbReference>